<feature type="region of interest" description="Disordered" evidence="1">
    <location>
        <begin position="185"/>
        <end position="215"/>
    </location>
</feature>
<sequence>MFSFDLSGASFEMVLLVAAVSVAIAMAQGPLKSFGWMSRASRYLDLAEKFSDCQGGRAEKAAAGALRKKAAELVVSRLKSREAMGSGLLTAADALMATLYISAILAINGLMRIMAGSMSFYDVCASVVIGSLAGLVIDGGRYVIRWLCARHKASKNRVAAYTRGDLDARVERMYRELMALPVVDDLGDRDGDGAAEQHDGDGDGERDGDQEVEGE</sequence>
<dbReference type="EMBL" id="QSRJ01000003">
    <property type="protein sequence ID" value="RGL11089.1"/>
    <property type="molecule type" value="Genomic_DNA"/>
</dbReference>
<feature type="transmembrane region" description="Helical" evidence="2">
    <location>
        <begin position="6"/>
        <end position="27"/>
    </location>
</feature>
<keyword evidence="2" id="KW-0812">Transmembrane</keyword>
<keyword evidence="2" id="KW-0472">Membrane</keyword>
<evidence type="ECO:0000313" key="3">
    <source>
        <dbReference type="EMBL" id="RGL11089.1"/>
    </source>
</evidence>
<dbReference type="RefSeq" id="WP_117679109.1">
    <property type="nucleotide sequence ID" value="NZ_QSRJ01000003.1"/>
</dbReference>
<feature type="compositionally biased region" description="Basic and acidic residues" evidence="1">
    <location>
        <begin position="186"/>
        <end position="209"/>
    </location>
</feature>
<evidence type="ECO:0000256" key="1">
    <source>
        <dbReference type="SAM" id="MobiDB-lite"/>
    </source>
</evidence>
<feature type="transmembrane region" description="Helical" evidence="2">
    <location>
        <begin position="87"/>
        <end position="107"/>
    </location>
</feature>
<organism evidence="3 4">
    <name type="scientific">Collinsella tanakaei</name>
    <dbReference type="NCBI Taxonomy" id="626935"/>
    <lineage>
        <taxon>Bacteria</taxon>
        <taxon>Bacillati</taxon>
        <taxon>Actinomycetota</taxon>
        <taxon>Coriobacteriia</taxon>
        <taxon>Coriobacteriales</taxon>
        <taxon>Coriobacteriaceae</taxon>
        <taxon>Collinsella</taxon>
    </lineage>
</organism>
<comment type="caution">
    <text evidence="3">The sequence shown here is derived from an EMBL/GenBank/DDBJ whole genome shotgun (WGS) entry which is preliminary data.</text>
</comment>
<name>A0A3E4QV31_9ACTN</name>
<keyword evidence="2" id="KW-1133">Transmembrane helix</keyword>
<evidence type="ECO:0000313" key="4">
    <source>
        <dbReference type="Proteomes" id="UP000260943"/>
    </source>
</evidence>
<dbReference type="AlphaFoldDB" id="A0A3E4QV31"/>
<accession>A0A3E4QV31</accession>
<evidence type="ECO:0000256" key="2">
    <source>
        <dbReference type="SAM" id="Phobius"/>
    </source>
</evidence>
<reference evidence="3 4" key="1">
    <citation type="submission" date="2018-08" db="EMBL/GenBank/DDBJ databases">
        <title>A genome reference for cultivated species of the human gut microbiota.</title>
        <authorList>
            <person name="Zou Y."/>
            <person name="Xue W."/>
            <person name="Luo G."/>
        </authorList>
    </citation>
    <scope>NUCLEOTIDE SEQUENCE [LARGE SCALE GENOMIC DNA]</scope>
    <source>
        <strain evidence="3 4">TF08-14</strain>
    </source>
</reference>
<proteinExistence type="predicted"/>
<gene>
    <name evidence="3" type="ORF">DXC81_02880</name>
</gene>
<dbReference type="Proteomes" id="UP000260943">
    <property type="component" value="Unassembled WGS sequence"/>
</dbReference>
<protein>
    <submittedName>
        <fullName evidence="3">Uncharacterized protein</fullName>
    </submittedName>
</protein>